<keyword evidence="4 6" id="KW-0862">Zinc</keyword>
<dbReference type="InterPro" id="IPR000571">
    <property type="entry name" value="Znf_CCCH"/>
</dbReference>
<dbReference type="InterPro" id="IPR051767">
    <property type="entry name" value="Nucleoporin_NUP42"/>
</dbReference>
<dbReference type="VEuPathDB" id="FungiDB:SCODWIG_00052"/>
<feature type="region of interest" description="Disordered" evidence="7">
    <location>
        <begin position="226"/>
        <end position="251"/>
    </location>
</feature>
<evidence type="ECO:0000313" key="9">
    <source>
        <dbReference type="EMBL" id="SSD58291.1"/>
    </source>
</evidence>
<evidence type="ECO:0000256" key="4">
    <source>
        <dbReference type="ARBA" id="ARBA00022833"/>
    </source>
</evidence>
<dbReference type="AlphaFoldDB" id="A0A376B0Y5"/>
<feature type="compositionally biased region" description="Low complexity" evidence="7">
    <location>
        <begin position="234"/>
        <end position="251"/>
    </location>
</feature>
<dbReference type="SUPFAM" id="SSF90229">
    <property type="entry name" value="CCCH zinc finger"/>
    <property type="match status" value="1"/>
</dbReference>
<name>A0A376B0Y5_9ASCO</name>
<comment type="subcellular location">
    <subcellularLocation>
        <location evidence="1">Nucleus</location>
    </subcellularLocation>
</comment>
<dbReference type="PANTHER" id="PTHR46527:SF1">
    <property type="entry name" value="NUCLEOPORIN NUP42"/>
    <property type="match status" value="1"/>
</dbReference>
<feature type="zinc finger region" description="C3H1-type" evidence="6">
    <location>
        <begin position="14"/>
        <end position="41"/>
    </location>
</feature>
<keyword evidence="2 6" id="KW-0479">Metal-binding</keyword>
<feature type="region of interest" description="Disordered" evidence="7">
    <location>
        <begin position="398"/>
        <end position="494"/>
    </location>
</feature>
<dbReference type="Gene3D" id="4.10.1000.10">
    <property type="entry name" value="Zinc finger, CCCH-type"/>
    <property type="match status" value="1"/>
</dbReference>
<dbReference type="PROSITE" id="PS50103">
    <property type="entry name" value="ZF_C3H1"/>
    <property type="match status" value="1"/>
</dbReference>
<gene>
    <name evidence="9" type="ORF">SCODWIG_00052</name>
</gene>
<dbReference type="GO" id="GO:0008270">
    <property type="term" value="F:zinc ion binding"/>
    <property type="evidence" value="ECO:0007669"/>
    <property type="project" value="UniProtKB-KW"/>
</dbReference>
<dbReference type="InterPro" id="IPR036855">
    <property type="entry name" value="Znf_CCCH_sf"/>
</dbReference>
<feature type="compositionally biased region" description="Polar residues" evidence="7">
    <location>
        <begin position="458"/>
        <end position="480"/>
    </location>
</feature>
<evidence type="ECO:0000313" key="10">
    <source>
        <dbReference type="Proteomes" id="UP000262825"/>
    </source>
</evidence>
<evidence type="ECO:0000256" key="6">
    <source>
        <dbReference type="PROSITE-ProRule" id="PRU00723"/>
    </source>
</evidence>
<feature type="domain" description="C3H1-type" evidence="8">
    <location>
        <begin position="14"/>
        <end position="41"/>
    </location>
</feature>
<reference evidence="10" key="1">
    <citation type="submission" date="2018-06" db="EMBL/GenBank/DDBJ databases">
        <authorList>
            <person name="Guldener U."/>
        </authorList>
    </citation>
    <scope>NUCLEOTIDE SEQUENCE [LARGE SCALE GENOMIC DNA]</scope>
    <source>
        <strain evidence="10">UTAD17</strain>
    </source>
</reference>
<feature type="compositionally biased region" description="Polar residues" evidence="7">
    <location>
        <begin position="423"/>
        <end position="441"/>
    </location>
</feature>
<evidence type="ECO:0000256" key="7">
    <source>
        <dbReference type="SAM" id="MobiDB-lite"/>
    </source>
</evidence>
<dbReference type="PANTHER" id="PTHR46527">
    <property type="entry name" value="NUCLEOPORIN-LIKE PROTEIN 2"/>
    <property type="match status" value="1"/>
</dbReference>
<keyword evidence="3 6" id="KW-0863">Zinc-finger</keyword>
<keyword evidence="5" id="KW-0539">Nucleus</keyword>
<feature type="compositionally biased region" description="Polar residues" evidence="7">
    <location>
        <begin position="400"/>
        <end position="410"/>
    </location>
</feature>
<keyword evidence="10" id="KW-1185">Reference proteome</keyword>
<dbReference type="Proteomes" id="UP000262825">
    <property type="component" value="Unassembled WGS sequence"/>
</dbReference>
<evidence type="ECO:0000256" key="1">
    <source>
        <dbReference type="ARBA" id="ARBA00004123"/>
    </source>
</evidence>
<organism evidence="9 10">
    <name type="scientific">Saccharomycodes ludwigii</name>
    <dbReference type="NCBI Taxonomy" id="36035"/>
    <lineage>
        <taxon>Eukaryota</taxon>
        <taxon>Fungi</taxon>
        <taxon>Dikarya</taxon>
        <taxon>Ascomycota</taxon>
        <taxon>Saccharomycotina</taxon>
        <taxon>Saccharomycetes</taxon>
        <taxon>Saccharomycodales</taxon>
        <taxon>Saccharomycodaceae</taxon>
        <taxon>Saccharomycodes</taxon>
    </lineage>
</organism>
<evidence type="ECO:0000256" key="5">
    <source>
        <dbReference type="ARBA" id="ARBA00023242"/>
    </source>
</evidence>
<dbReference type="OrthoDB" id="20729at2759"/>
<protein>
    <recommendedName>
        <fullName evidence="8">C3H1-type domain-containing protein</fullName>
    </recommendedName>
</protein>
<accession>A0A376B0Y5</accession>
<evidence type="ECO:0000256" key="2">
    <source>
        <dbReference type="ARBA" id="ARBA00022723"/>
    </source>
</evidence>
<proteinExistence type="predicted"/>
<dbReference type="Pfam" id="PF00642">
    <property type="entry name" value="zf-CCCH"/>
    <property type="match status" value="1"/>
</dbReference>
<evidence type="ECO:0000256" key="3">
    <source>
        <dbReference type="ARBA" id="ARBA00022771"/>
    </source>
</evidence>
<evidence type="ECO:0000259" key="8">
    <source>
        <dbReference type="PROSITE" id="PS50103"/>
    </source>
</evidence>
<dbReference type="SMART" id="SM00356">
    <property type="entry name" value="ZnF_C3H1"/>
    <property type="match status" value="1"/>
</dbReference>
<dbReference type="GO" id="GO:0005634">
    <property type="term" value="C:nucleus"/>
    <property type="evidence" value="ECO:0007669"/>
    <property type="project" value="UniProtKB-SubCell"/>
</dbReference>
<sequence length="585" mass="62066">MYYKGSYNNYNSNKNNKPPCRFFQQGSCYKGSKCSFAHVYANNSSNSSNSSSNNNTSKDDKFIKTFEGKTPNEAVQYFTSDNLVGKIESEIVSDINISAKAIKSNPLLSSYSMPNPCTVLLIEPSRELSPEELRWKYYDAKQKNSLTAYENEIKAREADMQKCMEYIKNNSKKAARYLQIGTKNNLQNAQSGNLKPFIDFPIDFNNVSSSTSQPFGQIASPFGQPTNSAFGTPSFGSSQGNSSSGSVFGTPSFSNNTNSNADASNVFGKPAFGATNNANGTGIGSAFGAPTFGSTVTSNNANSNSAGSAFGAPAFGTPAFGATSFGSTAAPNNNNNNSVGSAFGAPAFGSTTVSNNSTAFNSTTTLNAANPFGSIMPALTNNNIDKNTDTFFKSAFGTPTAANGQKQSGIANPFDASAPKPNLFTQNLNSPNSTDTSSPFGTGSFGKPFSNPAGFKANENTTANGSPFAANTSNQQTNPPKNDLPFGNTNNTPNTAVFTTNTNGNQFGQALQSQNHSPFGVNVQDSNSRLANSNTNTIHQRFIQGKLHKEIKEEDLPESVISAFKSEFFVLGEVPDVPPPITLIR</sequence>
<dbReference type="EMBL" id="UFAJ01000004">
    <property type="protein sequence ID" value="SSD58291.1"/>
    <property type="molecule type" value="Genomic_DNA"/>
</dbReference>